<evidence type="ECO:0000256" key="1">
    <source>
        <dbReference type="SAM" id="SignalP"/>
    </source>
</evidence>
<sequence length="677" mass="74315">MVSRRNLFRGLLWTNGMALAAGTLGTTPSGNLATTPTGTATAGKPLLPNFGRPTRLDVANVGTLHGNDQLLLTTLQGVVNRRDPRLYFTFDIPQHDLRWLSGTGAAVTRHDRPLDLVARYRNEVRGAILHDPDVPDSVNVATTLAGLENAVAATAEQAARYGLKTITDLRGRFDPGDVLATYRWQLANLFPRCAHTLLSGLPPTRTTRVDGVQWREVARESERVRDSSNRAVRTFDLSAELSGQDGVYLRFQDSLGDDGWGASVGSVTVKADGAQIASFTPGTDAEAPYLFDGLNSALGADSNRFSDGGGYFIYRFTAPAGTRQLLVEVDLWNQYLVTATTTAPTRVEPFPYFRDYVVATRAMVFWLPPSGQTGELLDEIFSKVEPTTPYAGWFSNDVAGEWGGVDRASQHAVEVVPADFYMNATVHAGVPAKVSDRVRPRPQATLRNRVYLTLTVGEGDNIQYCQRRMRDLWDDPGRGAVPTNWTVSPLLAEIGPALLAYYQRTATDNDLLIAGPSGAGYTYPGSWPARTLDAYTELTGRFLRRTGMNLVYAYNHRNPEDDGWVAFDERIVRSYRKNTPLRGIVQSWETGDLQISPAGLPVIGNLYPQGKAAEYRDALVKHIEGWDGGRPLFIAGAVNAWNWTPSDIAALGDLLGDPFEIVRGDTFFDLLARLENK</sequence>
<dbReference type="InterPro" id="IPR048309">
    <property type="entry name" value="GxGYxYP_N_3rd"/>
</dbReference>
<dbReference type="Gene3D" id="3.20.20.490">
    <property type="entry name" value="GxGYxYP glycoside hydrolase, C-terminal domain"/>
    <property type="match status" value="1"/>
</dbReference>
<dbReference type="InterPro" id="IPR025832">
    <property type="entry name" value="GxGYxYP_C"/>
</dbReference>
<accession>A0ABV8GIX3</accession>
<evidence type="ECO:0000313" key="6">
    <source>
        <dbReference type="EMBL" id="MFC4012667.1"/>
    </source>
</evidence>
<organism evidence="6 7">
    <name type="scientific">Nonomuraea purpurea</name>
    <dbReference type="NCBI Taxonomy" id="1849276"/>
    <lineage>
        <taxon>Bacteria</taxon>
        <taxon>Bacillati</taxon>
        <taxon>Actinomycetota</taxon>
        <taxon>Actinomycetes</taxon>
        <taxon>Streptosporangiales</taxon>
        <taxon>Streptosporangiaceae</taxon>
        <taxon>Nonomuraea</taxon>
    </lineage>
</organism>
<evidence type="ECO:0000313" key="7">
    <source>
        <dbReference type="Proteomes" id="UP001595851"/>
    </source>
</evidence>
<feature type="domain" description="GxGYxYP putative glycoside hydrolase second N-terminal" evidence="4">
    <location>
        <begin position="124"/>
        <end position="193"/>
    </location>
</feature>
<reference evidence="7" key="1">
    <citation type="journal article" date="2019" name="Int. J. Syst. Evol. Microbiol.">
        <title>The Global Catalogue of Microorganisms (GCM) 10K type strain sequencing project: providing services to taxonomists for standard genome sequencing and annotation.</title>
        <authorList>
            <consortium name="The Broad Institute Genomics Platform"/>
            <consortium name="The Broad Institute Genome Sequencing Center for Infectious Disease"/>
            <person name="Wu L."/>
            <person name="Ma J."/>
        </authorList>
    </citation>
    <scope>NUCLEOTIDE SEQUENCE [LARGE SCALE GENOMIC DNA]</scope>
    <source>
        <strain evidence="7">TBRC 1276</strain>
    </source>
</reference>
<comment type="caution">
    <text evidence="6">The sequence shown here is derived from an EMBL/GenBank/DDBJ whole genome shotgun (WGS) entry which is preliminary data.</text>
</comment>
<name>A0ABV8GIX3_9ACTN</name>
<dbReference type="Pfam" id="PF16216">
    <property type="entry name" value="GxGYxYP_N"/>
    <property type="match status" value="1"/>
</dbReference>
<feature type="domain" description="GxGYxYP putative glycoside hydrolase C-terminal" evidence="2">
    <location>
        <begin position="448"/>
        <end position="671"/>
    </location>
</feature>
<protein>
    <submittedName>
        <fullName evidence="6">GxGYxYP domain-containing protein</fullName>
    </submittedName>
</protein>
<feature type="domain" description="GxGYxYP putative glycoside hydrolase first N-terminal" evidence="3">
    <location>
        <begin position="67"/>
        <end position="101"/>
    </location>
</feature>
<dbReference type="EMBL" id="JBHSBI010000023">
    <property type="protein sequence ID" value="MFC4012667.1"/>
    <property type="molecule type" value="Genomic_DNA"/>
</dbReference>
<dbReference type="Pfam" id="PF14323">
    <property type="entry name" value="GxGYxYP_C"/>
    <property type="match status" value="1"/>
</dbReference>
<keyword evidence="7" id="KW-1185">Reference proteome</keyword>
<dbReference type="Pfam" id="PF20958">
    <property type="entry name" value="GxGYxYP_N_3rd"/>
    <property type="match status" value="1"/>
</dbReference>
<dbReference type="RefSeq" id="WP_379532570.1">
    <property type="nucleotide sequence ID" value="NZ_JBHSBI010000023.1"/>
</dbReference>
<evidence type="ECO:0000259" key="5">
    <source>
        <dbReference type="Pfam" id="PF20958"/>
    </source>
</evidence>
<dbReference type="PANTHER" id="PTHR37321:SF1">
    <property type="entry name" value="EXPORTED PROTEIN"/>
    <property type="match status" value="1"/>
</dbReference>
<feature type="domain" description="GxGYxYP putative glycoside hydrolase third N-terminal" evidence="5">
    <location>
        <begin position="349"/>
        <end position="428"/>
    </location>
</feature>
<gene>
    <name evidence="6" type="ORF">ACFOY2_35920</name>
</gene>
<dbReference type="InterPro" id="IPR032626">
    <property type="entry name" value="GxGYxYP_N_1st"/>
</dbReference>
<dbReference type="InterPro" id="IPR038410">
    <property type="entry name" value="GxGYxYP_C_sf"/>
</dbReference>
<dbReference type="Proteomes" id="UP001595851">
    <property type="component" value="Unassembled WGS sequence"/>
</dbReference>
<dbReference type="PANTHER" id="PTHR37321">
    <property type="entry name" value="EXPORTED PROTEIN-RELATED"/>
    <property type="match status" value="1"/>
</dbReference>
<dbReference type="Pfam" id="PF20957">
    <property type="entry name" value="GxGYxYP_N_2nd"/>
    <property type="match status" value="1"/>
</dbReference>
<evidence type="ECO:0000259" key="4">
    <source>
        <dbReference type="Pfam" id="PF20957"/>
    </source>
</evidence>
<dbReference type="InterPro" id="IPR048310">
    <property type="entry name" value="GxGYxYP_N_2nd"/>
</dbReference>
<evidence type="ECO:0000259" key="2">
    <source>
        <dbReference type="Pfam" id="PF14323"/>
    </source>
</evidence>
<evidence type="ECO:0000259" key="3">
    <source>
        <dbReference type="Pfam" id="PF16216"/>
    </source>
</evidence>
<feature type="chain" id="PRO_5046516711" evidence="1">
    <location>
        <begin position="21"/>
        <end position="677"/>
    </location>
</feature>
<feature type="signal peptide" evidence="1">
    <location>
        <begin position="1"/>
        <end position="20"/>
    </location>
</feature>
<keyword evidence="1" id="KW-0732">Signal</keyword>
<proteinExistence type="predicted"/>